<organism evidence="1">
    <name type="scientific">Anguilla anguilla</name>
    <name type="common">European freshwater eel</name>
    <name type="synonym">Muraena anguilla</name>
    <dbReference type="NCBI Taxonomy" id="7936"/>
    <lineage>
        <taxon>Eukaryota</taxon>
        <taxon>Metazoa</taxon>
        <taxon>Chordata</taxon>
        <taxon>Craniata</taxon>
        <taxon>Vertebrata</taxon>
        <taxon>Euteleostomi</taxon>
        <taxon>Actinopterygii</taxon>
        <taxon>Neopterygii</taxon>
        <taxon>Teleostei</taxon>
        <taxon>Anguilliformes</taxon>
        <taxon>Anguillidae</taxon>
        <taxon>Anguilla</taxon>
    </lineage>
</organism>
<name>A0A0E9RKX9_ANGAN</name>
<reference evidence="1" key="2">
    <citation type="journal article" date="2015" name="Fish Shellfish Immunol.">
        <title>Early steps in the European eel (Anguilla anguilla)-Vibrio vulnificus interaction in the gills: Role of the RtxA13 toxin.</title>
        <authorList>
            <person name="Callol A."/>
            <person name="Pajuelo D."/>
            <person name="Ebbesson L."/>
            <person name="Teles M."/>
            <person name="MacKenzie S."/>
            <person name="Amaro C."/>
        </authorList>
    </citation>
    <scope>NUCLEOTIDE SEQUENCE</scope>
</reference>
<evidence type="ECO:0000313" key="1">
    <source>
        <dbReference type="EMBL" id="JAH29734.1"/>
    </source>
</evidence>
<proteinExistence type="predicted"/>
<dbReference type="AlphaFoldDB" id="A0A0E9RKX9"/>
<sequence>MCKTNFMAFTLKNVAVKYNNNRWMLCNLRLLIYMALNV</sequence>
<dbReference type="EMBL" id="GBXM01078843">
    <property type="protein sequence ID" value="JAH29734.1"/>
    <property type="molecule type" value="Transcribed_RNA"/>
</dbReference>
<protein>
    <submittedName>
        <fullName evidence="1">Uncharacterized protein</fullName>
    </submittedName>
</protein>
<accession>A0A0E9RKX9</accession>
<reference evidence="1" key="1">
    <citation type="submission" date="2014-11" db="EMBL/GenBank/DDBJ databases">
        <authorList>
            <person name="Amaro Gonzalez C."/>
        </authorList>
    </citation>
    <scope>NUCLEOTIDE SEQUENCE</scope>
</reference>